<dbReference type="GO" id="GO:0003676">
    <property type="term" value="F:nucleic acid binding"/>
    <property type="evidence" value="ECO:0007669"/>
    <property type="project" value="InterPro"/>
</dbReference>
<comment type="caution">
    <text evidence="2">The sequence shown here is derived from an EMBL/GenBank/DDBJ whole genome shotgun (WGS) entry which is preliminary data.</text>
</comment>
<dbReference type="Pfam" id="PF13683">
    <property type="entry name" value="rve_3"/>
    <property type="match status" value="1"/>
</dbReference>
<dbReference type="PROSITE" id="PS50994">
    <property type="entry name" value="INTEGRASE"/>
    <property type="match status" value="1"/>
</dbReference>
<evidence type="ECO:0000259" key="1">
    <source>
        <dbReference type="PROSITE" id="PS50994"/>
    </source>
</evidence>
<sequence length="322" mass="37596">MAYSINPNLPKARAIAMKLLVREQLPLQVVANNCGVHRSTIWRWKRKWDELNKHVQFTNPNRPTRPVSLHNKLSACHWQITTEPSRPHTNPSAVSAQIVACVLKVREQLKRCAEVIWHHLNTVLDVRVSLSSVRRILRRHHCFDGARKKRVRSDNPRRPHATKPGELVQTDTIHHVDPDSGKRLYYYTVIDLFTRMAYVTMATSLRQGLAIQAVLDAQTTFGFSFTMVQSDNGSEYSHYFKQRIQISGIQTRHSRLGRPNDNAHIERFNRTIQTECIGYHWRRNVSLQRQRNTLKAYLDYYNQKRVHLGIQLRTPAEMLQRS</sequence>
<dbReference type="InterPro" id="IPR050900">
    <property type="entry name" value="Transposase_IS3/IS150/IS904"/>
</dbReference>
<dbReference type="InterPro" id="IPR036397">
    <property type="entry name" value="RNaseH_sf"/>
</dbReference>
<accession>A0A2M7FKP1</accession>
<evidence type="ECO:0000313" key="2">
    <source>
        <dbReference type="EMBL" id="PIW06595.1"/>
    </source>
</evidence>
<dbReference type="InterPro" id="IPR012337">
    <property type="entry name" value="RNaseH-like_sf"/>
</dbReference>
<dbReference type="SUPFAM" id="SSF53098">
    <property type="entry name" value="Ribonuclease H-like"/>
    <property type="match status" value="1"/>
</dbReference>
<reference evidence="3" key="1">
    <citation type="submission" date="2017-09" db="EMBL/GenBank/DDBJ databases">
        <title>Depth-based differentiation of microbial function through sediment-hosted aquifers and enrichment of novel symbionts in the deep terrestrial subsurface.</title>
        <authorList>
            <person name="Probst A.J."/>
            <person name="Ladd B."/>
            <person name="Jarett J.K."/>
            <person name="Geller-Mcgrath D.E."/>
            <person name="Sieber C.M.K."/>
            <person name="Emerson J.B."/>
            <person name="Anantharaman K."/>
            <person name="Thomas B.C."/>
            <person name="Malmstrom R."/>
            <person name="Stieglmeier M."/>
            <person name="Klingl A."/>
            <person name="Woyke T."/>
            <person name="Ryan C.M."/>
            <person name="Banfield J.F."/>
        </authorList>
    </citation>
    <scope>NUCLEOTIDE SEQUENCE [LARGE SCALE GENOMIC DNA]</scope>
</reference>
<gene>
    <name evidence="2" type="ORF">COW38_04630</name>
</gene>
<dbReference type="Gene3D" id="3.30.420.10">
    <property type="entry name" value="Ribonuclease H-like superfamily/Ribonuclease H"/>
    <property type="match status" value="1"/>
</dbReference>
<feature type="domain" description="Integrase catalytic" evidence="1">
    <location>
        <begin position="160"/>
        <end position="322"/>
    </location>
</feature>
<dbReference type="InterPro" id="IPR001584">
    <property type="entry name" value="Integrase_cat-core"/>
</dbReference>
<evidence type="ECO:0000313" key="3">
    <source>
        <dbReference type="Proteomes" id="UP000230556"/>
    </source>
</evidence>
<dbReference type="AlphaFoldDB" id="A0A2M7FKP1"/>
<dbReference type="Proteomes" id="UP000230556">
    <property type="component" value="Unassembled WGS sequence"/>
</dbReference>
<dbReference type="PANTHER" id="PTHR46889:SF4">
    <property type="entry name" value="TRANSPOSASE INSO FOR INSERTION SEQUENCE ELEMENT IS911B-RELATED"/>
    <property type="match status" value="1"/>
</dbReference>
<name>A0A2M7FKP1_9BACT</name>
<dbReference type="GO" id="GO:0015074">
    <property type="term" value="P:DNA integration"/>
    <property type="evidence" value="ECO:0007669"/>
    <property type="project" value="InterPro"/>
</dbReference>
<protein>
    <recommendedName>
        <fullName evidence="1">Integrase catalytic domain-containing protein</fullName>
    </recommendedName>
</protein>
<organism evidence="2 3">
    <name type="scientific">Candidatus Collierbacteria bacterium CG17_big_fil_post_rev_8_21_14_2_50_45_7</name>
    <dbReference type="NCBI Taxonomy" id="1974536"/>
    <lineage>
        <taxon>Bacteria</taxon>
        <taxon>Candidatus Collieribacteriota</taxon>
    </lineage>
</organism>
<proteinExistence type="predicted"/>
<dbReference type="Pfam" id="PF13384">
    <property type="entry name" value="HTH_23"/>
    <property type="match status" value="1"/>
</dbReference>
<dbReference type="PANTHER" id="PTHR46889">
    <property type="entry name" value="TRANSPOSASE INSF FOR INSERTION SEQUENCE IS3B-RELATED"/>
    <property type="match status" value="1"/>
</dbReference>
<dbReference type="EMBL" id="PFFO01000208">
    <property type="protein sequence ID" value="PIW06595.1"/>
    <property type="molecule type" value="Genomic_DNA"/>
</dbReference>